<organism evidence="1">
    <name type="scientific">Eremomyces bilateralis CBS 781.70</name>
    <dbReference type="NCBI Taxonomy" id="1392243"/>
    <lineage>
        <taxon>Eukaryota</taxon>
        <taxon>Fungi</taxon>
        <taxon>Dikarya</taxon>
        <taxon>Ascomycota</taxon>
        <taxon>Pezizomycotina</taxon>
        <taxon>Dothideomycetes</taxon>
        <taxon>Dothideomycetes incertae sedis</taxon>
        <taxon>Eremomycetales</taxon>
        <taxon>Eremomycetaceae</taxon>
        <taxon>Eremomyces</taxon>
    </lineage>
</organism>
<sequence length="152" mass="16687">MGSLETTDQQWRMAFLGMSRKLASGLPSSPAFSEEIAFSHGTQRVIGRLRAFSTMQDMGQAILFIFGRKRGIWICLTEGQGDEGGPQYHHHVTRSIGTSVTLQSALLCRSPRHATISPGLIKGTGTRRNVGFGCPFEVPKFDSRKQGSRCTN</sequence>
<reference evidence="3" key="3">
    <citation type="submission" date="2025-04" db="UniProtKB">
        <authorList>
            <consortium name="RefSeq"/>
        </authorList>
    </citation>
    <scope>IDENTIFICATION</scope>
    <source>
        <strain evidence="3">CBS 781.70</strain>
    </source>
</reference>
<dbReference type="Proteomes" id="UP000504638">
    <property type="component" value="Unplaced"/>
</dbReference>
<accession>A0A6G1FS58</accession>
<evidence type="ECO:0000313" key="2">
    <source>
        <dbReference type="Proteomes" id="UP000504638"/>
    </source>
</evidence>
<keyword evidence="2" id="KW-1185">Reference proteome</keyword>
<reference evidence="1 3" key="1">
    <citation type="submission" date="2020-01" db="EMBL/GenBank/DDBJ databases">
        <authorList>
            <consortium name="DOE Joint Genome Institute"/>
            <person name="Haridas S."/>
            <person name="Albert R."/>
            <person name="Binder M."/>
            <person name="Bloem J."/>
            <person name="Labutti K."/>
            <person name="Salamov A."/>
            <person name="Andreopoulos B."/>
            <person name="Baker S.E."/>
            <person name="Barry K."/>
            <person name="Bills G."/>
            <person name="Bluhm B.H."/>
            <person name="Cannon C."/>
            <person name="Castanera R."/>
            <person name="Culley D.E."/>
            <person name="Daum C."/>
            <person name="Ezra D."/>
            <person name="Gonzalez J.B."/>
            <person name="Henrissat B."/>
            <person name="Kuo A."/>
            <person name="Liang C."/>
            <person name="Lipzen A."/>
            <person name="Lutzoni F."/>
            <person name="Magnuson J."/>
            <person name="Mondo S."/>
            <person name="Nolan M."/>
            <person name="Ohm R."/>
            <person name="Pangilinan J."/>
            <person name="Park H.-J."/>
            <person name="Ramirez L."/>
            <person name="Alfaro M."/>
            <person name="Sun H."/>
            <person name="Tritt A."/>
            <person name="Yoshinaga Y."/>
            <person name="Zwiers L.-H."/>
            <person name="Turgeon B.G."/>
            <person name="Goodwin S.B."/>
            <person name="Spatafora J.W."/>
            <person name="Crous P.W."/>
            <person name="Grigoriev I.V."/>
        </authorList>
    </citation>
    <scope>NUCLEOTIDE SEQUENCE</scope>
    <source>
        <strain evidence="1 3">CBS 781.70</strain>
    </source>
</reference>
<dbReference type="GeneID" id="54415044"/>
<name>A0A6G1FS58_9PEZI</name>
<proteinExistence type="predicted"/>
<dbReference type="EMBL" id="ML975183">
    <property type="protein sequence ID" value="KAF1808502.1"/>
    <property type="molecule type" value="Genomic_DNA"/>
</dbReference>
<dbReference type="RefSeq" id="XP_033530133.1">
    <property type="nucleotide sequence ID" value="XM_033674474.1"/>
</dbReference>
<gene>
    <name evidence="1 3" type="ORF">P152DRAFT_218985</name>
</gene>
<protein>
    <submittedName>
        <fullName evidence="1 3">Uncharacterized protein</fullName>
    </submittedName>
</protein>
<dbReference type="AlphaFoldDB" id="A0A6G1FS58"/>
<evidence type="ECO:0000313" key="3">
    <source>
        <dbReference type="RefSeq" id="XP_033530133.1"/>
    </source>
</evidence>
<reference evidence="3" key="2">
    <citation type="submission" date="2020-04" db="EMBL/GenBank/DDBJ databases">
        <authorList>
            <consortium name="NCBI Genome Project"/>
        </authorList>
    </citation>
    <scope>NUCLEOTIDE SEQUENCE</scope>
    <source>
        <strain evidence="3">CBS 781.70</strain>
    </source>
</reference>
<evidence type="ECO:0000313" key="1">
    <source>
        <dbReference type="EMBL" id="KAF1808502.1"/>
    </source>
</evidence>